<reference evidence="4" key="1">
    <citation type="submission" date="2015-09" db="EMBL/GenBank/DDBJ databases">
        <authorList>
            <person name="Jackson K.R."/>
            <person name="Lunt B.L."/>
            <person name="Fisher J.N.B."/>
            <person name="Gardner A.V."/>
            <person name="Bailey M.E."/>
            <person name="Deus L.M."/>
            <person name="Earl A.S."/>
            <person name="Gibby P.D."/>
            <person name="Hartmann K.A."/>
            <person name="Liu J.E."/>
            <person name="Manci A.M."/>
            <person name="Nielsen D.A."/>
            <person name="Solomon M.B."/>
            <person name="Breakwell D.P."/>
            <person name="Burnett S.H."/>
            <person name="Grose J.H."/>
        </authorList>
    </citation>
    <scope>NUCLEOTIDE SEQUENCE</scope>
    <source>
        <strain evidence="4">7805</strain>
    </source>
</reference>
<gene>
    <name evidence="3" type="ORF">PANO66_02095</name>
    <name evidence="4" type="ORF">PLAM_3453</name>
</gene>
<dbReference type="PANTHER" id="PTHR36565">
    <property type="entry name" value="UPF0332 PROTEIN TM_1000"/>
    <property type="match status" value="1"/>
</dbReference>
<feature type="domain" description="HEPN" evidence="2">
    <location>
        <begin position="6"/>
        <end position="119"/>
    </location>
</feature>
<dbReference type="Pfam" id="PF05168">
    <property type="entry name" value="HEPN"/>
    <property type="match status" value="1"/>
</dbReference>
<organism evidence="4">
    <name type="scientific">Planktothrix agardhii</name>
    <name type="common">Oscillatoria agardhii</name>
    <dbReference type="NCBI Taxonomy" id="1160"/>
    <lineage>
        <taxon>Bacteria</taxon>
        <taxon>Bacillati</taxon>
        <taxon>Cyanobacteriota</taxon>
        <taxon>Cyanophyceae</taxon>
        <taxon>Oscillatoriophycideae</taxon>
        <taxon>Oscillatoriales</taxon>
        <taxon>Microcoleaceae</taxon>
        <taxon>Planktothrix</taxon>
    </lineage>
</organism>
<evidence type="ECO:0000259" key="2">
    <source>
        <dbReference type="Pfam" id="PF05168"/>
    </source>
</evidence>
<proteinExistence type="inferred from homology"/>
<dbReference type="EMBL" id="LR882963">
    <property type="protein sequence ID" value="CAD5942839.1"/>
    <property type="molecule type" value="Genomic_DNA"/>
</dbReference>
<protein>
    <submittedName>
        <fullName evidence="4">HEPN domain protein</fullName>
    </submittedName>
    <submittedName>
        <fullName evidence="3">UPF0332 protein</fullName>
    </submittedName>
</protein>
<dbReference type="PANTHER" id="PTHR36565:SF1">
    <property type="entry name" value="UPF0332 PROTEIN TM_1000"/>
    <property type="match status" value="1"/>
</dbReference>
<dbReference type="InterPro" id="IPR052226">
    <property type="entry name" value="UPF0332_toxin"/>
</dbReference>
<dbReference type="Proteomes" id="UP001153761">
    <property type="component" value="Chromosome"/>
</dbReference>
<sequence>MSDEQRLLLEKAKRSLMGADLLVENNLAELATSRAYYAMFYIASAFLLAKNLSFSSHSAVISAFGREFAKDNQKFREFHRALIDAQDMRNRSDYDLDVNITTSEAKQQIDIAKQFMNFWETYQGN</sequence>
<dbReference type="Gene3D" id="1.20.120.330">
    <property type="entry name" value="Nucleotidyltransferases domain 2"/>
    <property type="match status" value="1"/>
</dbReference>
<dbReference type="InterPro" id="IPR007842">
    <property type="entry name" value="HEPN_dom"/>
</dbReference>
<dbReference type="EMBL" id="LO018304">
    <property type="protein sequence ID" value="CUM61419.1"/>
    <property type="molecule type" value="Genomic_DNA"/>
</dbReference>
<dbReference type="AlphaFoldDB" id="A0A1J1JJ97"/>
<dbReference type="RefSeq" id="WP_227366056.1">
    <property type="nucleotide sequence ID" value="NZ_JBAVBW010000184.1"/>
</dbReference>
<comment type="similarity">
    <text evidence="1">Belongs to the UPF0332 family.</text>
</comment>
<accession>A0A1J1JJ97</accession>
<evidence type="ECO:0000256" key="1">
    <source>
        <dbReference type="ARBA" id="ARBA00038248"/>
    </source>
</evidence>
<name>A0A1J1JJ97_PLAAG</name>
<reference evidence="3" key="2">
    <citation type="submission" date="2020-09" db="EMBL/GenBank/DDBJ databases">
        <authorList>
            <person name="Blom J."/>
        </authorList>
    </citation>
    <scope>NUCLEOTIDE SEQUENCE</scope>
    <source>
        <strain evidence="3">No.66</strain>
    </source>
</reference>
<evidence type="ECO:0000313" key="3">
    <source>
        <dbReference type="EMBL" id="CAD5942839.1"/>
    </source>
</evidence>
<evidence type="ECO:0000313" key="4">
    <source>
        <dbReference type="EMBL" id="CUM61419.1"/>
    </source>
</evidence>